<organism evidence="11 12">
    <name type="scientific">Dictyostelium firmibasis</name>
    <dbReference type="NCBI Taxonomy" id="79012"/>
    <lineage>
        <taxon>Eukaryota</taxon>
        <taxon>Amoebozoa</taxon>
        <taxon>Evosea</taxon>
        <taxon>Eumycetozoa</taxon>
        <taxon>Dictyostelia</taxon>
        <taxon>Dictyosteliales</taxon>
        <taxon>Dictyosteliaceae</taxon>
        <taxon>Dictyostelium</taxon>
    </lineage>
</organism>
<evidence type="ECO:0000313" key="12">
    <source>
        <dbReference type="Proteomes" id="UP001344447"/>
    </source>
</evidence>
<dbReference type="SUPFAM" id="SSF49452">
    <property type="entry name" value="Starch-binding domain-like"/>
    <property type="match status" value="1"/>
</dbReference>
<proteinExistence type="predicted"/>
<keyword evidence="3" id="KW-0963">Cytoplasm</keyword>
<keyword evidence="4" id="KW-0479">Metal-binding</keyword>
<evidence type="ECO:0000256" key="6">
    <source>
        <dbReference type="ARBA" id="ARBA00022771"/>
    </source>
</evidence>
<feature type="domain" description="CBM20" evidence="10">
    <location>
        <begin position="103"/>
        <end position="205"/>
    </location>
</feature>
<dbReference type="CDD" id="cd05467">
    <property type="entry name" value="CBM20"/>
    <property type="match status" value="1"/>
</dbReference>
<dbReference type="Gene3D" id="3.30.40.10">
    <property type="entry name" value="Zinc/RING finger domain, C3HC4 (zinc finger)"/>
    <property type="match status" value="1"/>
</dbReference>
<gene>
    <name evidence="11" type="ORF">RB653_006800</name>
</gene>
<dbReference type="PROSITE" id="PS00518">
    <property type="entry name" value="ZF_RING_1"/>
    <property type="match status" value="1"/>
</dbReference>
<evidence type="ECO:0000256" key="3">
    <source>
        <dbReference type="ARBA" id="ARBA00022490"/>
    </source>
</evidence>
<reference evidence="11 12" key="1">
    <citation type="submission" date="2023-11" db="EMBL/GenBank/DDBJ databases">
        <title>Dfirmibasis_genome.</title>
        <authorList>
            <person name="Edelbroek B."/>
            <person name="Kjellin J."/>
            <person name="Jerlstrom-Hultqvist J."/>
            <person name="Soderbom F."/>
        </authorList>
    </citation>
    <scope>NUCLEOTIDE SEQUENCE [LARGE SCALE GENOMIC DNA]</scope>
    <source>
        <strain evidence="11 12">TNS-C-14</strain>
    </source>
</reference>
<keyword evidence="5" id="KW-0677">Repeat</keyword>
<dbReference type="PANTHER" id="PTHR10131">
    <property type="entry name" value="TNF RECEPTOR ASSOCIATED FACTOR"/>
    <property type="match status" value="1"/>
</dbReference>
<dbReference type="InterPro" id="IPR003613">
    <property type="entry name" value="Ubox_domain"/>
</dbReference>
<comment type="subcellular location">
    <subcellularLocation>
        <location evidence="2">Cytoplasm</location>
    </subcellularLocation>
</comment>
<name>A0AAN7TTL3_9MYCE</name>
<evidence type="ECO:0000256" key="2">
    <source>
        <dbReference type="ARBA" id="ARBA00004496"/>
    </source>
</evidence>
<dbReference type="InterPro" id="IPR017907">
    <property type="entry name" value="Znf_RING_CS"/>
</dbReference>
<evidence type="ECO:0000256" key="5">
    <source>
        <dbReference type="ARBA" id="ARBA00022737"/>
    </source>
</evidence>
<dbReference type="InterPro" id="IPR001841">
    <property type="entry name" value="Znf_RING"/>
</dbReference>
<dbReference type="GO" id="GO:0008270">
    <property type="term" value="F:zinc ion binding"/>
    <property type="evidence" value="ECO:0007669"/>
    <property type="project" value="UniProtKB-KW"/>
</dbReference>
<accession>A0AAN7TTL3</accession>
<dbReference type="Pfam" id="PF13923">
    <property type="entry name" value="zf-C3HC4_2"/>
    <property type="match status" value="1"/>
</dbReference>
<dbReference type="SMART" id="SM00504">
    <property type="entry name" value="Ubox"/>
    <property type="match status" value="1"/>
</dbReference>
<dbReference type="PROSITE" id="PS50089">
    <property type="entry name" value="ZF_RING_2"/>
    <property type="match status" value="1"/>
</dbReference>
<dbReference type="AlphaFoldDB" id="A0AAN7TTL3"/>
<sequence length="206" mass="23986">MCRSEELFAERISPHFICQIGKGVIEDPVVTPCGHTFCNPCLQTWLNTRRQCPTDRLPVTDKQLIPNWLVLNYTSDLIVKCDHHSQGCLWKGKWCELSAHFRQCKAALPKIRFWLKYHVPFGQQIRVTGSCDQLGNWDPKKSFPLKFLQGDTWEGEIIFGQSGRIEYKYCICYYDTGETVYWEAGQNRVILISGSSIYRRDIFRNP</sequence>
<dbReference type="SUPFAM" id="SSF57850">
    <property type="entry name" value="RING/U-box"/>
    <property type="match status" value="1"/>
</dbReference>
<dbReference type="GO" id="GO:2001070">
    <property type="term" value="F:starch binding"/>
    <property type="evidence" value="ECO:0007669"/>
    <property type="project" value="InterPro"/>
</dbReference>
<keyword evidence="12" id="KW-1185">Reference proteome</keyword>
<comment type="caution">
    <text evidence="11">The sequence shown here is derived from an EMBL/GenBank/DDBJ whole genome shotgun (WGS) entry which is preliminary data.</text>
</comment>
<protein>
    <submittedName>
        <fullName evidence="11">Uncharacterized protein</fullName>
    </submittedName>
</protein>
<dbReference type="GO" id="GO:0004842">
    <property type="term" value="F:ubiquitin-protein transferase activity"/>
    <property type="evidence" value="ECO:0007669"/>
    <property type="project" value="InterPro"/>
</dbReference>
<evidence type="ECO:0000256" key="8">
    <source>
        <dbReference type="PROSITE-ProRule" id="PRU00175"/>
    </source>
</evidence>
<dbReference type="InterPro" id="IPR013083">
    <property type="entry name" value="Znf_RING/FYVE/PHD"/>
</dbReference>
<dbReference type="InterPro" id="IPR002044">
    <property type="entry name" value="CBM20"/>
</dbReference>
<comment type="function">
    <text evidence="1">Probable adapter protein and signal transducer that links members of the tumor necrosis factor receptor family to different signaling pathways by association with the receptor cytoplasmic domain and kinases.</text>
</comment>
<dbReference type="InterPro" id="IPR013784">
    <property type="entry name" value="Carb-bd-like_fold"/>
</dbReference>
<keyword evidence="7" id="KW-0862">Zinc</keyword>
<evidence type="ECO:0000313" key="11">
    <source>
        <dbReference type="EMBL" id="KAK5575667.1"/>
    </source>
</evidence>
<dbReference type="PANTHER" id="PTHR10131:SF157">
    <property type="entry name" value="RECEPTOR-ASSOCIATED FACTOR, PUTATIVE-RELATED"/>
    <property type="match status" value="1"/>
</dbReference>
<feature type="domain" description="RING-type" evidence="9">
    <location>
        <begin position="18"/>
        <end position="56"/>
    </location>
</feature>
<keyword evidence="6 8" id="KW-0863">Zinc-finger</keyword>
<dbReference type="SMART" id="SM00184">
    <property type="entry name" value="RING"/>
    <property type="match status" value="1"/>
</dbReference>
<dbReference type="PROSITE" id="PS51166">
    <property type="entry name" value="CBM20"/>
    <property type="match status" value="1"/>
</dbReference>
<dbReference type="EMBL" id="JAVFKY010000005">
    <property type="protein sequence ID" value="KAK5575667.1"/>
    <property type="molecule type" value="Genomic_DNA"/>
</dbReference>
<dbReference type="Proteomes" id="UP001344447">
    <property type="component" value="Unassembled WGS sequence"/>
</dbReference>
<evidence type="ECO:0000256" key="7">
    <source>
        <dbReference type="ARBA" id="ARBA00022833"/>
    </source>
</evidence>
<dbReference type="Gene3D" id="2.60.40.10">
    <property type="entry name" value="Immunoglobulins"/>
    <property type="match status" value="1"/>
</dbReference>
<evidence type="ECO:0000259" key="9">
    <source>
        <dbReference type="PROSITE" id="PS50089"/>
    </source>
</evidence>
<evidence type="ECO:0000256" key="1">
    <source>
        <dbReference type="ARBA" id="ARBA00003051"/>
    </source>
</evidence>
<dbReference type="GO" id="GO:0043122">
    <property type="term" value="P:regulation of canonical NF-kappaB signal transduction"/>
    <property type="evidence" value="ECO:0007669"/>
    <property type="project" value="TreeGrafter"/>
</dbReference>
<evidence type="ECO:0000259" key="10">
    <source>
        <dbReference type="PROSITE" id="PS51166"/>
    </source>
</evidence>
<dbReference type="InterPro" id="IPR013783">
    <property type="entry name" value="Ig-like_fold"/>
</dbReference>
<dbReference type="SMART" id="SM01065">
    <property type="entry name" value="CBM_2"/>
    <property type="match status" value="1"/>
</dbReference>
<dbReference type="GO" id="GO:0016567">
    <property type="term" value="P:protein ubiquitination"/>
    <property type="evidence" value="ECO:0007669"/>
    <property type="project" value="InterPro"/>
</dbReference>
<evidence type="ECO:0000256" key="4">
    <source>
        <dbReference type="ARBA" id="ARBA00022723"/>
    </source>
</evidence>
<dbReference type="GO" id="GO:0005737">
    <property type="term" value="C:cytoplasm"/>
    <property type="evidence" value="ECO:0007669"/>
    <property type="project" value="UniProtKB-SubCell"/>
</dbReference>
<dbReference type="Pfam" id="PF00686">
    <property type="entry name" value="CBM_20"/>
    <property type="match status" value="1"/>
</dbReference>